<proteinExistence type="predicted"/>
<protein>
    <submittedName>
        <fullName evidence="1">Uncharacterized protein</fullName>
    </submittedName>
</protein>
<sequence length="53" mass="5823">MAGPANPTEQMRGPKNMVTTRLTKFVVAEWRWTGGRNGREDGRFLTATQGGEG</sequence>
<keyword evidence="2" id="KW-1185">Reference proteome</keyword>
<gene>
    <name evidence="1" type="ORF">pipiens_019789</name>
</gene>
<dbReference type="EMBL" id="JBEHCU010003138">
    <property type="protein sequence ID" value="KAL1402339.1"/>
    <property type="molecule type" value="Genomic_DNA"/>
</dbReference>
<reference evidence="1 2" key="1">
    <citation type="submission" date="2024-05" db="EMBL/GenBank/DDBJ databases">
        <title>Culex pipiens pipiens assembly and annotation.</title>
        <authorList>
            <person name="Alout H."/>
            <person name="Durand T."/>
        </authorList>
    </citation>
    <scope>NUCLEOTIDE SEQUENCE [LARGE SCALE GENOMIC DNA]</scope>
    <source>
        <strain evidence="1">HA-2024</strain>
        <tissue evidence="1">Whole body</tissue>
    </source>
</reference>
<accession>A0ABD1DRH1</accession>
<evidence type="ECO:0000313" key="1">
    <source>
        <dbReference type="EMBL" id="KAL1402339.1"/>
    </source>
</evidence>
<dbReference type="AlphaFoldDB" id="A0ABD1DRH1"/>
<evidence type="ECO:0000313" key="2">
    <source>
        <dbReference type="Proteomes" id="UP001562425"/>
    </source>
</evidence>
<comment type="caution">
    <text evidence="1">The sequence shown here is derived from an EMBL/GenBank/DDBJ whole genome shotgun (WGS) entry which is preliminary data.</text>
</comment>
<feature type="non-terminal residue" evidence="1">
    <location>
        <position position="53"/>
    </location>
</feature>
<dbReference type="Proteomes" id="UP001562425">
    <property type="component" value="Unassembled WGS sequence"/>
</dbReference>
<organism evidence="1 2">
    <name type="scientific">Culex pipiens pipiens</name>
    <name type="common">Northern house mosquito</name>
    <dbReference type="NCBI Taxonomy" id="38569"/>
    <lineage>
        <taxon>Eukaryota</taxon>
        <taxon>Metazoa</taxon>
        <taxon>Ecdysozoa</taxon>
        <taxon>Arthropoda</taxon>
        <taxon>Hexapoda</taxon>
        <taxon>Insecta</taxon>
        <taxon>Pterygota</taxon>
        <taxon>Neoptera</taxon>
        <taxon>Endopterygota</taxon>
        <taxon>Diptera</taxon>
        <taxon>Nematocera</taxon>
        <taxon>Culicoidea</taxon>
        <taxon>Culicidae</taxon>
        <taxon>Culicinae</taxon>
        <taxon>Culicini</taxon>
        <taxon>Culex</taxon>
        <taxon>Culex</taxon>
    </lineage>
</organism>
<name>A0ABD1DRH1_CULPP</name>